<evidence type="ECO:0000259" key="5">
    <source>
        <dbReference type="PROSITE" id="PS51898"/>
    </source>
</evidence>
<name>A0A2N3KAK2_9PROT</name>
<dbReference type="GO" id="GO:0015074">
    <property type="term" value="P:DNA integration"/>
    <property type="evidence" value="ECO:0007669"/>
    <property type="project" value="UniProtKB-KW"/>
</dbReference>
<comment type="caution">
    <text evidence="6">The sequence shown here is derived from an EMBL/GenBank/DDBJ whole genome shotgun (WGS) entry which is preliminary data.</text>
</comment>
<dbReference type="Pfam" id="PF00589">
    <property type="entry name" value="Phage_integrase"/>
    <property type="match status" value="1"/>
</dbReference>
<dbReference type="InterPro" id="IPR050808">
    <property type="entry name" value="Phage_Integrase"/>
</dbReference>
<dbReference type="EMBL" id="NWTK01000038">
    <property type="protein sequence ID" value="PKR47503.1"/>
    <property type="molecule type" value="Genomic_DNA"/>
</dbReference>
<dbReference type="PANTHER" id="PTHR30629:SF2">
    <property type="entry name" value="PROPHAGE INTEGRASE INTS-RELATED"/>
    <property type="match status" value="1"/>
</dbReference>
<dbReference type="GO" id="GO:0003677">
    <property type="term" value="F:DNA binding"/>
    <property type="evidence" value="ECO:0007669"/>
    <property type="project" value="UniProtKB-KW"/>
</dbReference>
<evidence type="ECO:0000313" key="6">
    <source>
        <dbReference type="EMBL" id="PKR47503.1"/>
    </source>
</evidence>
<feature type="non-terminal residue" evidence="6">
    <location>
        <position position="1"/>
    </location>
</feature>
<feature type="non-terminal residue" evidence="6">
    <location>
        <position position="378"/>
    </location>
</feature>
<dbReference type="AlphaFoldDB" id="A0A2N3KAK2"/>
<dbReference type="Proteomes" id="UP000233597">
    <property type="component" value="Unassembled WGS sequence"/>
</dbReference>
<evidence type="ECO:0000256" key="1">
    <source>
        <dbReference type="ARBA" id="ARBA00008857"/>
    </source>
</evidence>
<dbReference type="PANTHER" id="PTHR30629">
    <property type="entry name" value="PROPHAGE INTEGRASE"/>
    <property type="match status" value="1"/>
</dbReference>
<organism evidence="6 7">
    <name type="scientific">Thalassospira marina</name>
    <dbReference type="NCBI Taxonomy" id="2048283"/>
    <lineage>
        <taxon>Bacteria</taxon>
        <taxon>Pseudomonadati</taxon>
        <taxon>Pseudomonadota</taxon>
        <taxon>Alphaproteobacteria</taxon>
        <taxon>Rhodospirillales</taxon>
        <taxon>Thalassospiraceae</taxon>
        <taxon>Thalassospira</taxon>
    </lineage>
</organism>
<feature type="domain" description="Tyr recombinase" evidence="5">
    <location>
        <begin position="182"/>
        <end position="371"/>
    </location>
</feature>
<keyword evidence="3" id="KW-0238">DNA-binding</keyword>
<comment type="similarity">
    <text evidence="1">Belongs to the 'phage' integrase family.</text>
</comment>
<evidence type="ECO:0000256" key="4">
    <source>
        <dbReference type="ARBA" id="ARBA00023172"/>
    </source>
</evidence>
<reference evidence="6 7" key="1">
    <citation type="submission" date="2017-09" db="EMBL/GenBank/DDBJ databases">
        <title>Biodiversity and function of Thalassospira species in the particle-attached aromatic-hydrocarbon-degrading consortia from the surface seawater of the South China Sea.</title>
        <authorList>
            <person name="Dong C."/>
            <person name="Liu R."/>
            <person name="Shao Z."/>
        </authorList>
    </citation>
    <scope>NUCLEOTIDE SEQUENCE [LARGE SCALE GENOMIC DNA]</scope>
    <source>
        <strain evidence="6 7">CSC1P2</strain>
    </source>
</reference>
<proteinExistence type="inferred from homology"/>
<dbReference type="RefSeq" id="WP_101271812.1">
    <property type="nucleotide sequence ID" value="NZ_NWTK01000038.1"/>
</dbReference>
<dbReference type="Gene3D" id="1.10.150.130">
    <property type="match status" value="1"/>
</dbReference>
<sequence length="378" mass="43038">LDLGGGGEKDDRSDDTNVVALDIRSSAEKRGKLSNEKTLSELRDALLKAREYKLKTVPDVRRSFDLLIKLHGDLTLRAVTRGHIRELRDVLLRYPVGGPATKLKQMDLREIGRQKWGRTISPVTVGKLLGFVSQGFRLAVSEGWCEENPRSGLIVGQSKTALKTERSDFQDHHLKKLFLSPLFTGCLDGQHASDIGNYRIFDHRYWLPILALYTGARLGELAQLEASDVKQENGIWFLNITKISAKNKNKKSLKTKHSERSVPIHKDLISLGFLGYAKSSRTGYVFESRYETPRKLSHEYSKWFGRYLTAIGLDDRELVFHSFRHTFKTACRFANVPDEIHDELTGHRPVNVGGWYGERKRRLEYLSEVIDGLIFDGL</sequence>
<dbReference type="CDD" id="cd01184">
    <property type="entry name" value="INT_C_like_1"/>
    <property type="match status" value="1"/>
</dbReference>
<gene>
    <name evidence="6" type="ORF">COO20_25750</name>
</gene>
<dbReference type="GO" id="GO:0006310">
    <property type="term" value="P:DNA recombination"/>
    <property type="evidence" value="ECO:0007669"/>
    <property type="project" value="UniProtKB-KW"/>
</dbReference>
<dbReference type="SUPFAM" id="SSF56349">
    <property type="entry name" value="DNA breaking-rejoining enzymes"/>
    <property type="match status" value="1"/>
</dbReference>
<accession>A0A2N3KAK2</accession>
<protein>
    <recommendedName>
        <fullName evidence="5">Tyr recombinase domain-containing protein</fullName>
    </recommendedName>
</protein>
<keyword evidence="2" id="KW-0229">DNA integration</keyword>
<dbReference type="InterPro" id="IPR002104">
    <property type="entry name" value="Integrase_catalytic"/>
</dbReference>
<dbReference type="InterPro" id="IPR010998">
    <property type="entry name" value="Integrase_recombinase_N"/>
</dbReference>
<dbReference type="Gene3D" id="1.10.443.10">
    <property type="entry name" value="Intergrase catalytic core"/>
    <property type="match status" value="1"/>
</dbReference>
<evidence type="ECO:0000256" key="3">
    <source>
        <dbReference type="ARBA" id="ARBA00023125"/>
    </source>
</evidence>
<dbReference type="InterPro" id="IPR011010">
    <property type="entry name" value="DNA_brk_join_enz"/>
</dbReference>
<dbReference type="OrthoDB" id="9784724at2"/>
<dbReference type="InterPro" id="IPR013762">
    <property type="entry name" value="Integrase-like_cat_sf"/>
</dbReference>
<dbReference type="PROSITE" id="PS51898">
    <property type="entry name" value="TYR_RECOMBINASE"/>
    <property type="match status" value="1"/>
</dbReference>
<evidence type="ECO:0000256" key="2">
    <source>
        <dbReference type="ARBA" id="ARBA00022908"/>
    </source>
</evidence>
<keyword evidence="4" id="KW-0233">DNA recombination</keyword>
<evidence type="ECO:0000313" key="7">
    <source>
        <dbReference type="Proteomes" id="UP000233597"/>
    </source>
</evidence>